<organism evidence="2 3">
    <name type="scientific">Coffea arabica</name>
    <name type="common">Arabian coffee</name>
    <dbReference type="NCBI Taxonomy" id="13443"/>
    <lineage>
        <taxon>Eukaryota</taxon>
        <taxon>Viridiplantae</taxon>
        <taxon>Streptophyta</taxon>
        <taxon>Embryophyta</taxon>
        <taxon>Tracheophyta</taxon>
        <taxon>Spermatophyta</taxon>
        <taxon>Magnoliopsida</taxon>
        <taxon>eudicotyledons</taxon>
        <taxon>Gunneridae</taxon>
        <taxon>Pentapetalae</taxon>
        <taxon>asterids</taxon>
        <taxon>lamiids</taxon>
        <taxon>Gentianales</taxon>
        <taxon>Rubiaceae</taxon>
        <taxon>Ixoroideae</taxon>
        <taxon>Gardenieae complex</taxon>
        <taxon>Bertiereae - Coffeeae clade</taxon>
        <taxon>Coffeeae</taxon>
        <taxon>Coffea</taxon>
    </lineage>
</organism>
<dbReference type="OrthoDB" id="1922150at2759"/>
<proteinExistence type="predicted"/>
<dbReference type="InterPro" id="IPR057710">
    <property type="entry name" value="DUF7950"/>
</dbReference>
<dbReference type="Proteomes" id="UP001652660">
    <property type="component" value="Chromosome 10c"/>
</dbReference>
<reference evidence="2" key="1">
    <citation type="journal article" date="2025" name="Foods">
        <title>Unveiling the Microbial Signatures of Arabica Coffee Cherries: Insights into Ripeness Specific Diversity, Functional Traits, and Implications for Quality and Safety.</title>
        <authorList>
            <consortium name="RefSeq"/>
            <person name="Tenea G.N."/>
            <person name="Cifuentes V."/>
            <person name="Reyes P."/>
            <person name="Cevallos-Vallejos M."/>
        </authorList>
    </citation>
    <scope>NUCLEOTIDE SEQUENCE [LARGE SCALE GENOMIC DNA]</scope>
</reference>
<dbReference type="PANTHER" id="PTHR33595:SF3">
    <property type="entry name" value="PAS DOMAIN-CONTAINING PROTEIN"/>
    <property type="match status" value="1"/>
</dbReference>
<gene>
    <name evidence="3" type="primary">LOC113713235</name>
</gene>
<feature type="domain" description="DUF7950" evidence="1">
    <location>
        <begin position="229"/>
        <end position="353"/>
    </location>
</feature>
<dbReference type="RefSeq" id="XP_027092714.1">
    <property type="nucleotide sequence ID" value="XM_027236913.2"/>
</dbReference>
<evidence type="ECO:0000313" key="2">
    <source>
        <dbReference type="Proteomes" id="UP001652660"/>
    </source>
</evidence>
<accession>A0A6P6UQ76</accession>
<dbReference type="AlphaFoldDB" id="A0A6P6UQ76"/>
<dbReference type="PANTHER" id="PTHR33595">
    <property type="entry name" value="VON WILLEBRAND FACTOR A DOMAIN PROTEIN"/>
    <property type="match status" value="1"/>
</dbReference>
<evidence type="ECO:0000313" key="3">
    <source>
        <dbReference type="RefSeq" id="XP_027092714.1"/>
    </source>
</evidence>
<protein>
    <recommendedName>
        <fullName evidence="1">DUF7950 domain-containing protein</fullName>
    </recommendedName>
</protein>
<evidence type="ECO:0000259" key="1">
    <source>
        <dbReference type="Pfam" id="PF25821"/>
    </source>
</evidence>
<keyword evidence="2" id="KW-1185">Reference proteome</keyword>
<reference evidence="3" key="2">
    <citation type="submission" date="2025-08" db="UniProtKB">
        <authorList>
            <consortium name="RefSeq"/>
        </authorList>
    </citation>
    <scope>IDENTIFICATION</scope>
    <source>
        <tissue evidence="3">Leaves</tissue>
    </source>
</reference>
<name>A0A6P6UQ76_COFAR</name>
<sequence>MMQTLNPYNTGKTAEIMARYRPIAPKPESSAANCPNNGADINSSFPEGIRRSPYLMNVWAHLQARPTRTRKRGRTAFAPPFMKRTRTCLQVLSPSYQASPSPAKTLALQGFIHNPCGLPQLPLIPNLVPLKCGLDTPVTTPSNAVSLPLLPCTAPLSLPARVVGGDNQGVIDLNKAADSPEEVDFMPQLGASGASTTKFAVIAPQAIRPVASSISVGRISEDPLAPNAGKQIVKRAEEVEKEVESEVLPAIVSDSKNRVRLTNAAYNEMVGQPECPWLDFTPSGGGGGGACRRIGGEVVLDFVNSGLPKTLNGFTSWVRIEWGKDGKKKVANAFCEATRLACESKDYVFVWRFHSESGSNV</sequence>
<dbReference type="Pfam" id="PF25821">
    <property type="entry name" value="DUF7950"/>
    <property type="match status" value="1"/>
</dbReference>
<dbReference type="GeneID" id="113713235"/>